<accession>A0A4Y6V2C9</accession>
<reference evidence="1 2" key="1">
    <citation type="submission" date="2019-06" db="EMBL/GenBank/DDBJ databases">
        <title>Saccharibacillus brassicae sp. nov., an endophytic bacterium isolated from Chinese cabbage seeds (Brassica pekinensis).</title>
        <authorList>
            <person name="Jiang L."/>
            <person name="Lee J."/>
            <person name="Kim S.W."/>
        </authorList>
    </citation>
    <scope>NUCLEOTIDE SEQUENCE [LARGE SCALE GENOMIC DNA]</scope>
    <source>
        <strain evidence="2">KCTC 43072 / ATSA2</strain>
    </source>
</reference>
<evidence type="ECO:0000313" key="1">
    <source>
        <dbReference type="EMBL" id="QDH22637.1"/>
    </source>
</evidence>
<proteinExistence type="predicted"/>
<protein>
    <submittedName>
        <fullName evidence="1">Uncharacterized protein</fullName>
    </submittedName>
</protein>
<gene>
    <name evidence="1" type="ORF">FFV09_18375</name>
</gene>
<organism evidence="1 2">
    <name type="scientific">Saccharibacillus brassicae</name>
    <dbReference type="NCBI Taxonomy" id="2583377"/>
    <lineage>
        <taxon>Bacteria</taxon>
        <taxon>Bacillati</taxon>
        <taxon>Bacillota</taxon>
        <taxon>Bacilli</taxon>
        <taxon>Bacillales</taxon>
        <taxon>Paenibacillaceae</taxon>
        <taxon>Saccharibacillus</taxon>
    </lineage>
</organism>
<dbReference type="KEGG" id="saca:FFV09_18375"/>
<keyword evidence="2" id="KW-1185">Reference proteome</keyword>
<dbReference type="EMBL" id="CP041217">
    <property type="protein sequence ID" value="QDH22637.1"/>
    <property type="molecule type" value="Genomic_DNA"/>
</dbReference>
<dbReference type="AlphaFoldDB" id="A0A4Y6V2C9"/>
<name>A0A4Y6V2C9_SACBS</name>
<dbReference type="Proteomes" id="UP000316968">
    <property type="component" value="Chromosome"/>
</dbReference>
<dbReference type="RefSeq" id="WP_141449179.1">
    <property type="nucleotide sequence ID" value="NZ_CP041217.1"/>
</dbReference>
<evidence type="ECO:0000313" key="2">
    <source>
        <dbReference type="Proteomes" id="UP000316968"/>
    </source>
</evidence>
<sequence>MVYNKKMKFFSITTIIALLFFLALAIWNSVSWNQEKLYGSIQIYEDWRGNIQLAQHSLNQKGAPSFQIYADIARARGFSNSGIYYSSNQDVFSRLTSLSTELELEISGLMTKNPALLDEDQDFLANQLEWVLKNLSINLEEVSSSQVEEMRQTLNFNYIKYAKIPSEKVEVE</sequence>